<evidence type="ECO:0000313" key="4">
    <source>
        <dbReference type="Proteomes" id="UP001271648"/>
    </source>
</evidence>
<feature type="domain" description="Zinc-ribbon" evidence="2">
    <location>
        <begin position="5"/>
        <end position="27"/>
    </location>
</feature>
<gene>
    <name evidence="3" type="ORF">QTL97_04720</name>
</gene>
<dbReference type="AlphaFoldDB" id="A0AAW9A9B1"/>
<organism evidence="3 4">
    <name type="scientific">Sporosarcina thermotolerans</name>
    <dbReference type="NCBI Taxonomy" id="633404"/>
    <lineage>
        <taxon>Bacteria</taxon>
        <taxon>Bacillati</taxon>
        <taxon>Bacillota</taxon>
        <taxon>Bacilli</taxon>
        <taxon>Bacillales</taxon>
        <taxon>Caryophanaceae</taxon>
        <taxon>Sporosarcina</taxon>
    </lineage>
</organism>
<evidence type="ECO:0000313" key="3">
    <source>
        <dbReference type="EMBL" id="MDW0116226.1"/>
    </source>
</evidence>
<comment type="caution">
    <text evidence="3">The sequence shown here is derived from an EMBL/GenBank/DDBJ whole genome shotgun (WGS) entry which is preliminary data.</text>
</comment>
<dbReference type="Pfam" id="PF13240">
    <property type="entry name" value="Zn_Ribbon_1"/>
    <property type="match status" value="1"/>
</dbReference>
<name>A0AAW9A9B1_9BACL</name>
<feature type="transmembrane region" description="Helical" evidence="1">
    <location>
        <begin position="54"/>
        <end position="71"/>
    </location>
</feature>
<dbReference type="EMBL" id="JAUBDJ010000002">
    <property type="protein sequence ID" value="MDW0116226.1"/>
    <property type="molecule type" value="Genomic_DNA"/>
</dbReference>
<keyword evidence="4" id="KW-1185">Reference proteome</keyword>
<evidence type="ECO:0000256" key="1">
    <source>
        <dbReference type="SAM" id="Phobius"/>
    </source>
</evidence>
<proteinExistence type="predicted"/>
<accession>A0AAW9A9B1</accession>
<dbReference type="Proteomes" id="UP001271648">
    <property type="component" value="Unassembled WGS sequence"/>
</dbReference>
<keyword evidence="1" id="KW-1133">Transmembrane helix</keyword>
<protein>
    <submittedName>
        <fullName evidence="3">Zinc ribbon domain-containing protein</fullName>
    </submittedName>
</protein>
<reference evidence="3 4" key="1">
    <citation type="submission" date="2023-06" db="EMBL/GenBank/DDBJ databases">
        <title>Sporosarcina sp. nov., isolated from Korean traditional fermented seafood 'Jeotgal'.</title>
        <authorList>
            <person name="Yang A.I."/>
            <person name="Shin N.-R."/>
        </authorList>
    </citation>
    <scope>NUCLEOTIDE SEQUENCE [LARGE SCALE GENOMIC DNA]</scope>
    <source>
        <strain evidence="3 4">KCTC43456</strain>
    </source>
</reference>
<evidence type="ECO:0000259" key="2">
    <source>
        <dbReference type="Pfam" id="PF13240"/>
    </source>
</evidence>
<dbReference type="Gene3D" id="3.10.450.50">
    <property type="match status" value="1"/>
</dbReference>
<dbReference type="RefSeq" id="WP_317940319.1">
    <property type="nucleotide sequence ID" value="NZ_JAUBDJ010000002.1"/>
</dbReference>
<dbReference type="InterPro" id="IPR026870">
    <property type="entry name" value="Zinc_ribbon_dom"/>
</dbReference>
<keyword evidence="1" id="KW-0472">Membrane</keyword>
<sequence length="177" mass="20092">MITTYCTNCGEEVIANSNFCGNCGKPIKVITDINDSKTKPKTKSRLLKQEKRKLLYVLLIVFGVFIIAFYLNNTPSNAVGKYMKYARVSNTGEAMKYLSVDADISSIEVTLRNARYYTRNEIRYEIDSFTIISEERDGNKATVLTHATYENGGVKKTKYTLSKIEGKWKITGIERLN</sequence>
<keyword evidence="1" id="KW-0812">Transmembrane</keyword>